<feature type="signal peptide" evidence="1">
    <location>
        <begin position="1"/>
        <end position="35"/>
    </location>
</feature>
<dbReference type="Pfam" id="PF03995">
    <property type="entry name" value="Inhibitor_I36"/>
    <property type="match status" value="1"/>
</dbReference>
<organism evidence="2 3">
    <name type="scientific">Haloactinomyces albus</name>
    <dbReference type="NCBI Taxonomy" id="1352928"/>
    <lineage>
        <taxon>Bacteria</taxon>
        <taxon>Bacillati</taxon>
        <taxon>Actinomycetota</taxon>
        <taxon>Actinomycetes</taxon>
        <taxon>Actinopolysporales</taxon>
        <taxon>Actinopolysporaceae</taxon>
        <taxon>Haloactinomyces</taxon>
    </lineage>
</organism>
<evidence type="ECO:0000256" key="1">
    <source>
        <dbReference type="SAM" id="SignalP"/>
    </source>
</evidence>
<keyword evidence="3" id="KW-1185">Reference proteome</keyword>
<proteinExistence type="predicted"/>
<dbReference type="EMBL" id="JAVDXW010000001">
    <property type="protein sequence ID" value="MDR7304054.1"/>
    <property type="molecule type" value="Genomic_DNA"/>
</dbReference>
<protein>
    <recommendedName>
        <fullName evidence="4">Peptidase inhibitor family I36</fullName>
    </recommendedName>
</protein>
<reference evidence="2" key="1">
    <citation type="submission" date="2023-07" db="EMBL/GenBank/DDBJ databases">
        <title>Sequencing the genomes of 1000 actinobacteria strains.</title>
        <authorList>
            <person name="Klenk H.-P."/>
        </authorList>
    </citation>
    <scope>NUCLEOTIDE SEQUENCE</scope>
    <source>
        <strain evidence="2">DSM 45977</strain>
    </source>
</reference>
<dbReference type="AlphaFoldDB" id="A0AAE3ZI58"/>
<evidence type="ECO:0008006" key="4">
    <source>
        <dbReference type="Google" id="ProtNLM"/>
    </source>
</evidence>
<sequence>MGASPHWRARIGRAVAVCATTMAMAVVGLFGSASAASTPRPQAQPGASSEFAAMAEPCPEGYLCVWEGPAGQGSRVDFYYCQFVNVHDYGLTGVGSYINNQTTGTVSTFQGPPAPGEPWVNQYTSTAFDFSDSSHGYRTYGIQVC</sequence>
<keyword evidence="1" id="KW-0732">Signal</keyword>
<comment type="caution">
    <text evidence="2">The sequence shown here is derived from an EMBL/GenBank/DDBJ whole genome shotgun (WGS) entry which is preliminary data.</text>
</comment>
<dbReference type="RefSeq" id="WP_310277158.1">
    <property type="nucleotide sequence ID" value="NZ_JAVDXW010000001.1"/>
</dbReference>
<evidence type="ECO:0000313" key="2">
    <source>
        <dbReference type="EMBL" id="MDR7304054.1"/>
    </source>
</evidence>
<dbReference type="Proteomes" id="UP001180845">
    <property type="component" value="Unassembled WGS sequence"/>
</dbReference>
<feature type="chain" id="PRO_5042066834" description="Peptidase inhibitor family I36" evidence="1">
    <location>
        <begin position="36"/>
        <end position="145"/>
    </location>
</feature>
<evidence type="ECO:0000313" key="3">
    <source>
        <dbReference type="Proteomes" id="UP001180845"/>
    </source>
</evidence>
<gene>
    <name evidence="2" type="ORF">JOF55_004235</name>
</gene>
<accession>A0AAE3ZI58</accession>
<name>A0AAE3ZI58_9ACTN</name>